<dbReference type="EMBL" id="NTKD01000041">
    <property type="protein sequence ID" value="PDH38040.1"/>
    <property type="molecule type" value="Genomic_DNA"/>
</dbReference>
<dbReference type="GO" id="GO:0022857">
    <property type="term" value="F:transmembrane transporter activity"/>
    <property type="evidence" value="ECO:0007669"/>
    <property type="project" value="TreeGrafter"/>
</dbReference>
<organism evidence="6 7">
    <name type="scientific">OM182 bacterium MED-G24</name>
    <dbReference type="NCBI Taxonomy" id="1986255"/>
    <lineage>
        <taxon>Bacteria</taxon>
        <taxon>Pseudomonadati</taxon>
        <taxon>Pseudomonadota</taxon>
        <taxon>Gammaproteobacteria</taxon>
        <taxon>OMG group</taxon>
        <taxon>OM182 clade</taxon>
    </lineage>
</organism>
<comment type="caution">
    <text evidence="6">The sequence shown here is derived from an EMBL/GenBank/DDBJ whole genome shotgun (WGS) entry which is preliminary data.</text>
</comment>
<dbReference type="InterPro" id="IPR017911">
    <property type="entry name" value="MacB-like_ATP-bd"/>
</dbReference>
<dbReference type="PROSITE" id="PS00211">
    <property type="entry name" value="ABC_TRANSPORTER_1"/>
    <property type="match status" value="1"/>
</dbReference>
<dbReference type="PANTHER" id="PTHR24220">
    <property type="entry name" value="IMPORT ATP-BINDING PROTEIN"/>
    <property type="match status" value="1"/>
</dbReference>
<evidence type="ECO:0000313" key="6">
    <source>
        <dbReference type="EMBL" id="PDH38040.1"/>
    </source>
</evidence>
<dbReference type="InterPro" id="IPR015854">
    <property type="entry name" value="ABC_transpr_LolD-like"/>
</dbReference>
<name>A0A2A5WNC4_9GAMM</name>
<accession>A0A2A5WNC4</accession>
<gene>
    <name evidence="6" type="ORF">CNE99_07415</name>
</gene>
<evidence type="ECO:0000256" key="4">
    <source>
        <dbReference type="ARBA" id="ARBA00022840"/>
    </source>
</evidence>
<sequence>MLRGVDLDIAHGERVAIVGLSGSGKSTLLHLLGGLDRPDGGGVSIQGNLLTELSEGEIGTLRNRTLGFVYQFHHLLPEFTAEENVAMPLLIRGESRGSAIADARSLLTDVGLETRFRHKPPMLSGGERQRVALARALAGDPVCVLADEPTGNLDEDTASQVDELMISLSRDRGVSFVVVTHNRRLANRMDRILTLHNGLLEALETDQDAEQGG</sequence>
<dbReference type="GO" id="GO:0005886">
    <property type="term" value="C:plasma membrane"/>
    <property type="evidence" value="ECO:0007669"/>
    <property type="project" value="TreeGrafter"/>
</dbReference>
<dbReference type="AlphaFoldDB" id="A0A2A5WNC4"/>
<keyword evidence="3" id="KW-0547">Nucleotide-binding</keyword>
<dbReference type="PROSITE" id="PS50893">
    <property type="entry name" value="ABC_TRANSPORTER_2"/>
    <property type="match status" value="1"/>
</dbReference>
<dbReference type="InterPro" id="IPR003439">
    <property type="entry name" value="ABC_transporter-like_ATP-bd"/>
</dbReference>
<dbReference type="InterPro" id="IPR003593">
    <property type="entry name" value="AAA+_ATPase"/>
</dbReference>
<dbReference type="Pfam" id="PF00005">
    <property type="entry name" value="ABC_tran"/>
    <property type="match status" value="1"/>
</dbReference>
<dbReference type="CDD" id="cd03255">
    <property type="entry name" value="ABC_MJ0796_LolCDE_FtsE"/>
    <property type="match status" value="1"/>
</dbReference>
<dbReference type="GO" id="GO:0089705">
    <property type="term" value="P:protein localization to outer membrane"/>
    <property type="evidence" value="ECO:0007669"/>
    <property type="project" value="TreeGrafter"/>
</dbReference>
<comment type="similarity">
    <text evidence="1">Belongs to the ABC transporter superfamily.</text>
</comment>
<keyword evidence="4 6" id="KW-0067">ATP-binding</keyword>
<dbReference type="SMART" id="SM00382">
    <property type="entry name" value="AAA"/>
    <property type="match status" value="1"/>
</dbReference>
<protein>
    <submittedName>
        <fullName evidence="6">Lipoprotein-releasing system ATP-binding protein LolD</fullName>
    </submittedName>
</protein>
<dbReference type="InterPro" id="IPR017871">
    <property type="entry name" value="ABC_transporter-like_CS"/>
</dbReference>
<evidence type="ECO:0000256" key="2">
    <source>
        <dbReference type="ARBA" id="ARBA00022448"/>
    </source>
</evidence>
<dbReference type="PANTHER" id="PTHR24220:SF689">
    <property type="entry name" value="LIPOPROTEIN-RELEASING SYSTEM ATP-BINDING PROTEIN LOLD"/>
    <property type="match status" value="1"/>
</dbReference>
<evidence type="ECO:0000313" key="7">
    <source>
        <dbReference type="Proteomes" id="UP000219327"/>
    </source>
</evidence>
<dbReference type="Proteomes" id="UP000219327">
    <property type="component" value="Unassembled WGS sequence"/>
</dbReference>
<dbReference type="SUPFAM" id="SSF52540">
    <property type="entry name" value="P-loop containing nucleoside triphosphate hydrolases"/>
    <property type="match status" value="1"/>
</dbReference>
<dbReference type="GO" id="GO:0005524">
    <property type="term" value="F:ATP binding"/>
    <property type="evidence" value="ECO:0007669"/>
    <property type="project" value="UniProtKB-KW"/>
</dbReference>
<dbReference type="Gene3D" id="3.40.50.300">
    <property type="entry name" value="P-loop containing nucleotide triphosphate hydrolases"/>
    <property type="match status" value="1"/>
</dbReference>
<keyword evidence="6" id="KW-0449">Lipoprotein</keyword>
<dbReference type="GO" id="GO:0016887">
    <property type="term" value="F:ATP hydrolysis activity"/>
    <property type="evidence" value="ECO:0007669"/>
    <property type="project" value="InterPro"/>
</dbReference>
<reference evidence="6 7" key="1">
    <citation type="submission" date="2017-08" db="EMBL/GenBank/DDBJ databases">
        <title>Fine stratification of microbial communities through a metagenomic profile of the photic zone.</title>
        <authorList>
            <person name="Haro-Moreno J.M."/>
            <person name="Lopez-Perez M."/>
            <person name="De La Torre J."/>
            <person name="Picazo A."/>
            <person name="Camacho A."/>
            <person name="Rodriguez-Valera F."/>
        </authorList>
    </citation>
    <scope>NUCLEOTIDE SEQUENCE [LARGE SCALE GENOMIC DNA]</scope>
    <source>
        <strain evidence="6">MED-G24</strain>
    </source>
</reference>
<evidence type="ECO:0000259" key="5">
    <source>
        <dbReference type="PROSITE" id="PS50893"/>
    </source>
</evidence>
<evidence type="ECO:0000256" key="1">
    <source>
        <dbReference type="ARBA" id="ARBA00005417"/>
    </source>
</evidence>
<proteinExistence type="inferred from homology"/>
<dbReference type="GO" id="GO:0044874">
    <property type="term" value="P:lipoprotein localization to outer membrane"/>
    <property type="evidence" value="ECO:0007669"/>
    <property type="project" value="TreeGrafter"/>
</dbReference>
<evidence type="ECO:0000256" key="3">
    <source>
        <dbReference type="ARBA" id="ARBA00022741"/>
    </source>
</evidence>
<feature type="domain" description="ABC transporter" evidence="5">
    <location>
        <begin position="1"/>
        <end position="211"/>
    </location>
</feature>
<keyword evidence="2" id="KW-0813">Transport</keyword>
<dbReference type="InterPro" id="IPR027417">
    <property type="entry name" value="P-loop_NTPase"/>
</dbReference>